<accession>A0AAE0KDZ9</accession>
<name>A0AAE0KDZ9_9PEZI</name>
<reference evidence="1" key="2">
    <citation type="submission" date="2023-06" db="EMBL/GenBank/DDBJ databases">
        <authorList>
            <consortium name="Lawrence Berkeley National Laboratory"/>
            <person name="Haridas S."/>
            <person name="Hensen N."/>
            <person name="Bonometti L."/>
            <person name="Westerberg I."/>
            <person name="Brannstrom I.O."/>
            <person name="Guillou S."/>
            <person name="Cros-Aarteil S."/>
            <person name="Calhoun S."/>
            <person name="Kuo A."/>
            <person name="Mondo S."/>
            <person name="Pangilinan J."/>
            <person name="Riley R."/>
            <person name="Labutti K."/>
            <person name="Andreopoulos B."/>
            <person name="Lipzen A."/>
            <person name="Chen C."/>
            <person name="Yanf M."/>
            <person name="Daum C."/>
            <person name="Ng V."/>
            <person name="Clum A."/>
            <person name="Steindorff A."/>
            <person name="Ohm R."/>
            <person name="Martin F."/>
            <person name="Silar P."/>
            <person name="Natvig D."/>
            <person name="Lalanne C."/>
            <person name="Gautier V."/>
            <person name="Ament-Velasquez S.L."/>
            <person name="Kruys A."/>
            <person name="Hutchinson M.I."/>
            <person name="Powell A.J."/>
            <person name="Barry K."/>
            <person name="Miller A.N."/>
            <person name="Grigoriev I.V."/>
            <person name="Debuchy R."/>
            <person name="Gladieux P."/>
            <person name="Thoren M.H."/>
            <person name="Johannesson H."/>
        </authorList>
    </citation>
    <scope>NUCLEOTIDE SEQUENCE</scope>
    <source>
        <strain evidence="1">CBS 958.72</strain>
    </source>
</reference>
<dbReference type="Proteomes" id="UP001287356">
    <property type="component" value="Unassembled WGS sequence"/>
</dbReference>
<evidence type="ECO:0000313" key="2">
    <source>
        <dbReference type="Proteomes" id="UP001287356"/>
    </source>
</evidence>
<reference evidence="1" key="1">
    <citation type="journal article" date="2023" name="Mol. Phylogenet. Evol.">
        <title>Genome-scale phylogeny and comparative genomics of the fungal order Sordariales.</title>
        <authorList>
            <person name="Hensen N."/>
            <person name="Bonometti L."/>
            <person name="Westerberg I."/>
            <person name="Brannstrom I.O."/>
            <person name="Guillou S."/>
            <person name="Cros-Aarteil S."/>
            <person name="Calhoun S."/>
            <person name="Haridas S."/>
            <person name="Kuo A."/>
            <person name="Mondo S."/>
            <person name="Pangilinan J."/>
            <person name="Riley R."/>
            <person name="LaButti K."/>
            <person name="Andreopoulos B."/>
            <person name="Lipzen A."/>
            <person name="Chen C."/>
            <person name="Yan M."/>
            <person name="Daum C."/>
            <person name="Ng V."/>
            <person name="Clum A."/>
            <person name="Steindorff A."/>
            <person name="Ohm R.A."/>
            <person name="Martin F."/>
            <person name="Silar P."/>
            <person name="Natvig D.O."/>
            <person name="Lalanne C."/>
            <person name="Gautier V."/>
            <person name="Ament-Velasquez S.L."/>
            <person name="Kruys A."/>
            <person name="Hutchinson M.I."/>
            <person name="Powell A.J."/>
            <person name="Barry K."/>
            <person name="Miller A.N."/>
            <person name="Grigoriev I.V."/>
            <person name="Debuchy R."/>
            <person name="Gladieux P."/>
            <person name="Hiltunen Thoren M."/>
            <person name="Johannesson H."/>
        </authorList>
    </citation>
    <scope>NUCLEOTIDE SEQUENCE</scope>
    <source>
        <strain evidence="1">CBS 958.72</strain>
    </source>
</reference>
<organism evidence="1 2">
    <name type="scientific">Lasiosphaeria ovina</name>
    <dbReference type="NCBI Taxonomy" id="92902"/>
    <lineage>
        <taxon>Eukaryota</taxon>
        <taxon>Fungi</taxon>
        <taxon>Dikarya</taxon>
        <taxon>Ascomycota</taxon>
        <taxon>Pezizomycotina</taxon>
        <taxon>Sordariomycetes</taxon>
        <taxon>Sordariomycetidae</taxon>
        <taxon>Sordariales</taxon>
        <taxon>Lasiosphaeriaceae</taxon>
        <taxon>Lasiosphaeria</taxon>
    </lineage>
</organism>
<protein>
    <submittedName>
        <fullName evidence="1">Uncharacterized protein</fullName>
    </submittedName>
</protein>
<dbReference type="EMBL" id="JAULSN010000004">
    <property type="protein sequence ID" value="KAK3374432.1"/>
    <property type="molecule type" value="Genomic_DNA"/>
</dbReference>
<sequence length="121" mass="13173">MRNSVDLAVLCIASQSPLHTLWLIVLPHPTNRLPINSRGFASMGPARSVIGADWTYLDSHDPTASSRAATMPAPPLCMIFHTIRFRSPSPASSLGEEMGVESIDARNRAVLAKWELAILPK</sequence>
<keyword evidence="2" id="KW-1185">Reference proteome</keyword>
<gene>
    <name evidence="1" type="ORF">B0T24DRAFT_594525</name>
</gene>
<evidence type="ECO:0000313" key="1">
    <source>
        <dbReference type="EMBL" id="KAK3374432.1"/>
    </source>
</evidence>
<proteinExistence type="predicted"/>
<comment type="caution">
    <text evidence="1">The sequence shown here is derived from an EMBL/GenBank/DDBJ whole genome shotgun (WGS) entry which is preliminary data.</text>
</comment>
<dbReference type="AlphaFoldDB" id="A0AAE0KDZ9"/>